<feature type="region of interest" description="Disordered" evidence="1">
    <location>
        <begin position="1"/>
        <end position="73"/>
    </location>
</feature>
<dbReference type="RefSeq" id="WP_203945943.1">
    <property type="nucleotide sequence ID" value="NZ_BOOR01000029.1"/>
</dbReference>
<dbReference type="Proteomes" id="UP000605992">
    <property type="component" value="Unassembled WGS sequence"/>
</dbReference>
<dbReference type="AlphaFoldDB" id="A0A8J3V6C5"/>
<dbReference type="PANTHER" id="PTHR35788:SF1">
    <property type="entry name" value="EXPORTED PROTEIN"/>
    <property type="match status" value="1"/>
</dbReference>
<dbReference type="Pfam" id="PF04294">
    <property type="entry name" value="VanW"/>
    <property type="match status" value="1"/>
</dbReference>
<protein>
    <submittedName>
        <fullName evidence="3">Vanomycin resistance protein VanB</fullName>
    </submittedName>
</protein>
<dbReference type="PANTHER" id="PTHR35788">
    <property type="entry name" value="EXPORTED PROTEIN-RELATED"/>
    <property type="match status" value="1"/>
</dbReference>
<organism evidence="3 4">
    <name type="scientific">Planotetraspora thailandica</name>
    <dbReference type="NCBI Taxonomy" id="487172"/>
    <lineage>
        <taxon>Bacteria</taxon>
        <taxon>Bacillati</taxon>
        <taxon>Actinomycetota</taxon>
        <taxon>Actinomycetes</taxon>
        <taxon>Streptosporangiales</taxon>
        <taxon>Streptosporangiaceae</taxon>
        <taxon>Planotetraspora</taxon>
    </lineage>
</organism>
<keyword evidence="4" id="KW-1185">Reference proteome</keyword>
<keyword evidence="2" id="KW-1133">Transmembrane helix</keyword>
<proteinExistence type="predicted"/>
<evidence type="ECO:0000256" key="2">
    <source>
        <dbReference type="SAM" id="Phobius"/>
    </source>
</evidence>
<feature type="compositionally biased region" description="Pro residues" evidence="1">
    <location>
        <begin position="63"/>
        <end position="72"/>
    </location>
</feature>
<keyword evidence="2" id="KW-0812">Transmembrane</keyword>
<name>A0A8J3V6C5_9ACTN</name>
<gene>
    <name evidence="3" type="ORF">Pth03_41450</name>
</gene>
<evidence type="ECO:0000256" key="1">
    <source>
        <dbReference type="SAM" id="MobiDB-lite"/>
    </source>
</evidence>
<evidence type="ECO:0000313" key="4">
    <source>
        <dbReference type="Proteomes" id="UP000605992"/>
    </source>
</evidence>
<dbReference type="InterPro" id="IPR007391">
    <property type="entry name" value="Vancomycin_resist_VanW"/>
</dbReference>
<evidence type="ECO:0000313" key="3">
    <source>
        <dbReference type="EMBL" id="GII55756.1"/>
    </source>
</evidence>
<keyword evidence="2" id="KW-0472">Membrane</keyword>
<feature type="transmembrane region" description="Helical" evidence="2">
    <location>
        <begin position="102"/>
        <end position="127"/>
    </location>
</feature>
<reference evidence="3" key="1">
    <citation type="submission" date="2021-01" db="EMBL/GenBank/DDBJ databases">
        <title>Whole genome shotgun sequence of Planotetraspora thailandica NBRC 104271.</title>
        <authorList>
            <person name="Komaki H."/>
            <person name="Tamura T."/>
        </authorList>
    </citation>
    <scope>NUCLEOTIDE SEQUENCE</scope>
    <source>
        <strain evidence="3">NBRC 104271</strain>
    </source>
</reference>
<accession>A0A8J3V6C5</accession>
<dbReference type="InterPro" id="IPR052913">
    <property type="entry name" value="Glycopeptide_resist_protein"/>
</dbReference>
<sequence>MRNAGASIDPPPDPASATPSADQLHPVRSNTSSLPPGVSADIFGEGAPRLTPAAPQTGGGSNLPPPATPVEPWPVADATVQEEPAPFETELGPEDRSPAGRYWIVALAVLLVLLYLGSAVSMSGGILQGTTVLGVEIGGLSPSDAVLNLREKLYGRTHAPVVVMQGSERIAVNPDDAGLRFDAEATVRQAPTGFPSPLEVWRAFTGGTQLEPVITVDQVKLEAAVARDVGESLEDPAREGGVRFDGTTPVPVYPHAGYTIDKTVVGRDIQRAYLTPDITVRATTVKNTPQVGRDAVQRAVVWAKHAVASPITLTEGGKAVELPPIVLASHLTFVPEGHSLRPKFEAAEIAPGIERRLIEPGAAARSATFTIEDDRPVLVHAREGRRLDTGRMATDMIAALGGGSRTVPVSLLDAPPVVTDQDAVDLGVKEKIGEFTTSYPCCVPRTANIQAATRVVNYQLVRPGQTFSFNELVGRRDAAEGYGGGYTSTMIRGQAGSDVAGMSQVATTIFNAMVRAGLDDIDRTPSEVYMPQYPEGMDAAVSYPAPDLKWKNETPYGVLIHATATDTAVTVELWSTKRYDVEIRGPVKTAVTQAAPIAGTGPQCVPSSGQPGFTAEVTRTLRRDGKVEAKQSFKTVYRPQPAVTCPTAG</sequence>
<dbReference type="EMBL" id="BOOR01000029">
    <property type="protein sequence ID" value="GII55756.1"/>
    <property type="molecule type" value="Genomic_DNA"/>
</dbReference>
<comment type="caution">
    <text evidence="3">The sequence shown here is derived from an EMBL/GenBank/DDBJ whole genome shotgun (WGS) entry which is preliminary data.</text>
</comment>